<evidence type="ECO:0000256" key="1">
    <source>
        <dbReference type="SAM" id="MobiDB-lite"/>
    </source>
</evidence>
<accession>A0A8H3QEP3</accession>
<protein>
    <submittedName>
        <fullName evidence="3">Kinase-like domain-containing protein</fullName>
    </submittedName>
</protein>
<sequence>MLMWEISSGQPPFINYEHDCDLAINIINGMRPKIISEIPLMYKNLMIQCWNANPLERPDTYTLLKNIREIKLYYQNNPDELPQLKIQIDNGTSYTSNKLFTSKLYKFENLPEPKNATEEEQEAFHSILYDFNIPNNIDDFDQSSNQNNKRSSNVIEVDSKICSKFKKLRVDSKSVDIQNNYNRETIQQSQTVDINDEDEVYNNPNLHSEEQEEFEIPDGKNKQYEHFDKASSSEKPDSSEPSEVKQVKRRKNRRGVNQKNIPMNLQKERINRHLNHHEHKAEARRNQSIIKVEFLNQLDNNKIKIITQMQCIYFMAKKYLALSVYPDLYQLIDFHRKNSDVMKLCNTPEA</sequence>
<dbReference type="SUPFAM" id="SSF56112">
    <property type="entry name" value="Protein kinase-like (PK-like)"/>
    <property type="match status" value="1"/>
</dbReference>
<evidence type="ECO:0000313" key="4">
    <source>
        <dbReference type="Proteomes" id="UP000615446"/>
    </source>
</evidence>
<keyword evidence="3" id="KW-0418">Kinase</keyword>
<reference evidence="3" key="1">
    <citation type="submission" date="2019-10" db="EMBL/GenBank/DDBJ databases">
        <title>Conservation and host-specific expression of non-tandemly repeated heterogenous ribosome RNA gene in arbuscular mycorrhizal fungi.</title>
        <authorList>
            <person name="Maeda T."/>
            <person name="Kobayashi Y."/>
            <person name="Nakagawa T."/>
            <person name="Ezawa T."/>
            <person name="Yamaguchi K."/>
            <person name="Bino T."/>
            <person name="Nishimoto Y."/>
            <person name="Shigenobu S."/>
            <person name="Kawaguchi M."/>
        </authorList>
    </citation>
    <scope>NUCLEOTIDE SEQUENCE</scope>
    <source>
        <strain evidence="3">HR1</strain>
    </source>
</reference>
<dbReference type="OrthoDB" id="10467763at2759"/>
<dbReference type="Gene3D" id="1.10.510.10">
    <property type="entry name" value="Transferase(Phosphotransferase) domain 1"/>
    <property type="match status" value="1"/>
</dbReference>
<gene>
    <name evidence="3" type="ORF">RCL2_000369000</name>
</gene>
<feature type="compositionally biased region" description="Basic residues" evidence="1">
    <location>
        <begin position="247"/>
        <end position="256"/>
    </location>
</feature>
<evidence type="ECO:0000259" key="2">
    <source>
        <dbReference type="Pfam" id="PF07714"/>
    </source>
</evidence>
<feature type="domain" description="Serine-threonine/tyrosine-protein kinase catalytic" evidence="2">
    <location>
        <begin position="2"/>
        <end position="65"/>
    </location>
</feature>
<feature type="region of interest" description="Disordered" evidence="1">
    <location>
        <begin position="181"/>
        <end position="261"/>
    </location>
</feature>
<comment type="caution">
    <text evidence="3">The sequence shown here is derived from an EMBL/GenBank/DDBJ whole genome shotgun (WGS) entry which is preliminary data.</text>
</comment>
<feature type="compositionally biased region" description="Polar residues" evidence="1">
    <location>
        <begin position="181"/>
        <end position="193"/>
    </location>
</feature>
<keyword evidence="3" id="KW-0808">Transferase</keyword>
<feature type="compositionally biased region" description="Basic and acidic residues" evidence="1">
    <location>
        <begin position="217"/>
        <end position="246"/>
    </location>
</feature>
<organism evidence="3 4">
    <name type="scientific">Rhizophagus clarus</name>
    <dbReference type="NCBI Taxonomy" id="94130"/>
    <lineage>
        <taxon>Eukaryota</taxon>
        <taxon>Fungi</taxon>
        <taxon>Fungi incertae sedis</taxon>
        <taxon>Mucoromycota</taxon>
        <taxon>Glomeromycotina</taxon>
        <taxon>Glomeromycetes</taxon>
        <taxon>Glomerales</taxon>
        <taxon>Glomeraceae</taxon>
        <taxon>Rhizophagus</taxon>
    </lineage>
</organism>
<dbReference type="EMBL" id="BLAL01000019">
    <property type="protein sequence ID" value="GES76282.1"/>
    <property type="molecule type" value="Genomic_DNA"/>
</dbReference>
<dbReference type="Proteomes" id="UP000615446">
    <property type="component" value="Unassembled WGS sequence"/>
</dbReference>
<proteinExistence type="predicted"/>
<evidence type="ECO:0000313" key="3">
    <source>
        <dbReference type="EMBL" id="GES76282.1"/>
    </source>
</evidence>
<dbReference type="InterPro" id="IPR011009">
    <property type="entry name" value="Kinase-like_dom_sf"/>
</dbReference>
<dbReference type="GO" id="GO:0004672">
    <property type="term" value="F:protein kinase activity"/>
    <property type="evidence" value="ECO:0007669"/>
    <property type="project" value="InterPro"/>
</dbReference>
<dbReference type="AlphaFoldDB" id="A0A8H3QEP3"/>
<dbReference type="InterPro" id="IPR001245">
    <property type="entry name" value="Ser-Thr/Tyr_kinase_cat_dom"/>
</dbReference>
<name>A0A8H3QEP3_9GLOM</name>
<dbReference type="Pfam" id="PF07714">
    <property type="entry name" value="PK_Tyr_Ser-Thr"/>
    <property type="match status" value="1"/>
</dbReference>